<sequence>MKRYLIERNNKFFTSFGSDYDKKGRAKYKAIYGNKEMAVRFSSLTDAQNTAIRVNGKVVES</sequence>
<dbReference type="EMBL" id="LK028559">
    <property type="protein sequence ID" value="CDR31052.1"/>
    <property type="molecule type" value="Genomic_DNA"/>
</dbReference>
<dbReference type="RefSeq" id="WP_045749511.1">
    <property type="nucleotide sequence ID" value="NZ_UFRU01000001.1"/>
</dbReference>
<dbReference type="Proteomes" id="UP000032434">
    <property type="component" value="Chromosome 1"/>
</dbReference>
<keyword evidence="2" id="KW-1185">Reference proteome</keyword>
<gene>
    <name evidence="1" type="ORF">Aocu_09790</name>
</gene>
<dbReference type="HOGENOM" id="CLU_2893511_0_0_14"/>
<evidence type="ECO:0000313" key="2">
    <source>
        <dbReference type="Proteomes" id="UP000032434"/>
    </source>
</evidence>
<accession>A0A061AJ85</accession>
<proteinExistence type="predicted"/>
<dbReference type="AlphaFoldDB" id="A0A061AJ85"/>
<name>A0A061AJ85_9MOLU</name>
<reference evidence="2" key="1">
    <citation type="submission" date="2014-05" db="EMBL/GenBank/DDBJ databases">
        <authorList>
            <person name="Kube M."/>
        </authorList>
    </citation>
    <scope>NUCLEOTIDE SEQUENCE [LARGE SCALE GENOMIC DNA]</scope>
</reference>
<dbReference type="PATRIC" id="fig|35623.3.peg.979"/>
<evidence type="ECO:0000313" key="1">
    <source>
        <dbReference type="EMBL" id="CDR31052.1"/>
    </source>
</evidence>
<protein>
    <submittedName>
        <fullName evidence="1">Phage protein L2_09 of Acholeplasma phage L2</fullName>
    </submittedName>
</protein>
<dbReference type="STRING" id="35623.Aocu_09790"/>
<organism evidence="1 2">
    <name type="scientific">Acholeplasma oculi</name>
    <dbReference type="NCBI Taxonomy" id="35623"/>
    <lineage>
        <taxon>Bacteria</taxon>
        <taxon>Bacillati</taxon>
        <taxon>Mycoplasmatota</taxon>
        <taxon>Mollicutes</taxon>
        <taxon>Acholeplasmatales</taxon>
        <taxon>Acholeplasmataceae</taxon>
        <taxon>Acholeplasma</taxon>
    </lineage>
</organism>
<dbReference type="InParanoid" id="A0A061AJ85"/>
<dbReference type="KEGG" id="aoc:Aocu_09790"/>